<evidence type="ECO:0000313" key="1">
    <source>
        <dbReference type="EMBL" id="TJH15212.1"/>
    </source>
</evidence>
<gene>
    <name evidence="1" type="ORF">C9160_26515</name>
</gene>
<reference evidence="1 2" key="1">
    <citation type="submission" date="2018-12" db="EMBL/GenBank/DDBJ databases">
        <title>Food and Water Safety Consortium.</title>
        <authorList>
            <person name="Tyson S."/>
            <person name="Peterson C.-L."/>
            <person name="Olson A."/>
            <person name="Tyler S."/>
            <person name="Cabral J."/>
            <person name="Lynch T."/>
            <person name="Knox N."/>
            <person name="Van Domselaar G."/>
            <person name="Graham M."/>
        </authorList>
    </citation>
    <scope>NUCLEOTIDE SEQUENCE [LARGE SCALE GENOMIC DNA]</scope>
    <source>
        <strain evidence="1 2">FWSEC0384</strain>
    </source>
</reference>
<dbReference type="RefSeq" id="WP_000406285.1">
    <property type="nucleotide sequence ID" value="NZ_BFKW01000030.1"/>
</dbReference>
<accession>A0AAQ2DQ59</accession>
<protein>
    <submittedName>
        <fullName evidence="1">Uncharacterized protein</fullName>
    </submittedName>
</protein>
<sequence length="95" mass="10788">MEISNHELFQLIQGLQRENIAINTAANFLFYNIVDILDQQSGDKKFSDELKTRLHSELSKITTSGKPEIKVAINTLMQPPVRPMFGNTSPEPFLK</sequence>
<proteinExistence type="predicted"/>
<evidence type="ECO:0000313" key="2">
    <source>
        <dbReference type="Proteomes" id="UP000306700"/>
    </source>
</evidence>
<organism evidence="1 2">
    <name type="scientific">Escherichia coli</name>
    <dbReference type="NCBI Taxonomy" id="562"/>
    <lineage>
        <taxon>Bacteria</taxon>
        <taxon>Pseudomonadati</taxon>
        <taxon>Pseudomonadota</taxon>
        <taxon>Gammaproteobacteria</taxon>
        <taxon>Enterobacterales</taxon>
        <taxon>Enterobacteriaceae</taxon>
        <taxon>Escherichia</taxon>
    </lineage>
</organism>
<dbReference type="AlphaFoldDB" id="A0AAQ2DQ59"/>
<comment type="caution">
    <text evidence="1">The sequence shown here is derived from an EMBL/GenBank/DDBJ whole genome shotgun (WGS) entry which is preliminary data.</text>
</comment>
<dbReference type="Proteomes" id="UP000306700">
    <property type="component" value="Unassembled WGS sequence"/>
</dbReference>
<dbReference type="EMBL" id="RRNI01000083">
    <property type="protein sequence ID" value="TJH15212.1"/>
    <property type="molecule type" value="Genomic_DNA"/>
</dbReference>
<name>A0AAQ2DQ59_ECOLX</name>